<sequence>MSLIEIPIFFAKYCNKFVDLGRPNIGLIIFDISPLIIVGSIDGIAAIGPVSIGINSSYFNLIAPVTLKGRSNHRLKFPLPYPLVFKIILQSSGFWEILILIK</sequence>
<proteinExistence type="predicted"/>
<dbReference type="EMBL" id="JAPFFF010000006">
    <property type="protein sequence ID" value="KAK8887445.1"/>
    <property type="molecule type" value="Genomic_DNA"/>
</dbReference>
<reference evidence="1 2" key="1">
    <citation type="submission" date="2024-04" db="EMBL/GenBank/DDBJ databases">
        <title>Tritrichomonas musculus Genome.</title>
        <authorList>
            <person name="Alves-Ferreira E."/>
            <person name="Grigg M."/>
            <person name="Lorenzi H."/>
            <person name="Galac M."/>
        </authorList>
    </citation>
    <scope>NUCLEOTIDE SEQUENCE [LARGE SCALE GENOMIC DNA]</scope>
    <source>
        <strain evidence="1 2">EAF2021</strain>
    </source>
</reference>
<protein>
    <submittedName>
        <fullName evidence="1">Uncharacterized protein</fullName>
    </submittedName>
</protein>
<comment type="caution">
    <text evidence="1">The sequence shown here is derived from an EMBL/GenBank/DDBJ whole genome shotgun (WGS) entry which is preliminary data.</text>
</comment>
<keyword evidence="2" id="KW-1185">Reference proteome</keyword>
<organism evidence="1 2">
    <name type="scientific">Tritrichomonas musculus</name>
    <dbReference type="NCBI Taxonomy" id="1915356"/>
    <lineage>
        <taxon>Eukaryota</taxon>
        <taxon>Metamonada</taxon>
        <taxon>Parabasalia</taxon>
        <taxon>Tritrichomonadida</taxon>
        <taxon>Tritrichomonadidae</taxon>
        <taxon>Tritrichomonas</taxon>
    </lineage>
</organism>
<dbReference type="Proteomes" id="UP001470230">
    <property type="component" value="Unassembled WGS sequence"/>
</dbReference>
<gene>
    <name evidence="1" type="ORF">M9Y10_038490</name>
</gene>
<accession>A0ABR2K8K1</accession>
<name>A0ABR2K8K1_9EUKA</name>
<evidence type="ECO:0000313" key="2">
    <source>
        <dbReference type="Proteomes" id="UP001470230"/>
    </source>
</evidence>
<evidence type="ECO:0000313" key="1">
    <source>
        <dbReference type="EMBL" id="KAK8887445.1"/>
    </source>
</evidence>